<proteinExistence type="predicted"/>
<evidence type="ECO:0000256" key="1">
    <source>
        <dbReference type="SAM" id="Phobius"/>
    </source>
</evidence>
<keyword evidence="1" id="KW-0812">Transmembrane</keyword>
<dbReference type="Proteomes" id="UP001596098">
    <property type="component" value="Unassembled WGS sequence"/>
</dbReference>
<dbReference type="EMBL" id="JBHSQI010000005">
    <property type="protein sequence ID" value="MFC6153873.1"/>
    <property type="molecule type" value="Genomic_DNA"/>
</dbReference>
<keyword evidence="3" id="KW-1185">Reference proteome</keyword>
<evidence type="ECO:0000313" key="2">
    <source>
        <dbReference type="EMBL" id="MFC6153873.1"/>
    </source>
</evidence>
<sequence length="42" mass="4643">MNTVFGLSSSLFSLLVVVMITATVAAAMWSAQIISDERRNRR</sequence>
<feature type="transmembrane region" description="Helical" evidence="1">
    <location>
        <begin position="12"/>
        <end position="34"/>
    </location>
</feature>
<evidence type="ECO:0000313" key="3">
    <source>
        <dbReference type="Proteomes" id="UP001596098"/>
    </source>
</evidence>
<protein>
    <submittedName>
        <fullName evidence="2">Uncharacterized protein</fullName>
    </submittedName>
</protein>
<name>A0ABW1QZR7_9ACTN</name>
<dbReference type="RefSeq" id="WP_277745773.1">
    <property type="nucleotide sequence ID" value="NZ_CP034929.1"/>
</dbReference>
<reference evidence="3" key="1">
    <citation type="journal article" date="2019" name="Int. J. Syst. Evol. Microbiol.">
        <title>The Global Catalogue of Microorganisms (GCM) 10K type strain sequencing project: providing services to taxonomists for standard genome sequencing and annotation.</title>
        <authorList>
            <consortium name="The Broad Institute Genomics Platform"/>
            <consortium name="The Broad Institute Genome Sequencing Center for Infectious Disease"/>
            <person name="Wu L."/>
            <person name="Ma J."/>
        </authorList>
    </citation>
    <scope>NUCLEOTIDE SEQUENCE [LARGE SCALE GENOMIC DNA]</scope>
    <source>
        <strain evidence="3">DFY28</strain>
    </source>
</reference>
<keyword evidence="1" id="KW-0472">Membrane</keyword>
<organism evidence="2 3">
    <name type="scientific">Nocardioides yefusunii</name>
    <dbReference type="NCBI Taxonomy" id="2500546"/>
    <lineage>
        <taxon>Bacteria</taxon>
        <taxon>Bacillati</taxon>
        <taxon>Actinomycetota</taxon>
        <taxon>Actinomycetes</taxon>
        <taxon>Propionibacteriales</taxon>
        <taxon>Nocardioidaceae</taxon>
        <taxon>Nocardioides</taxon>
    </lineage>
</organism>
<accession>A0ABW1QZR7</accession>
<comment type="caution">
    <text evidence="2">The sequence shown here is derived from an EMBL/GenBank/DDBJ whole genome shotgun (WGS) entry which is preliminary data.</text>
</comment>
<keyword evidence="1" id="KW-1133">Transmembrane helix</keyword>
<gene>
    <name evidence="2" type="ORF">ACFPWU_09410</name>
</gene>